<feature type="domain" description="Schlafen AlbA-2" evidence="2">
    <location>
        <begin position="703"/>
        <end position="845"/>
    </location>
</feature>
<reference evidence="5 6" key="1">
    <citation type="journal article" date="2014" name="Antonie Van Leeuwenhoek">
        <title>Hyphomonas beringensis sp. nov. and Hyphomonas chukchiensis sp. nov., isolated from surface seawater of the Bering Sea and Chukchi Sea.</title>
        <authorList>
            <person name="Li C."/>
            <person name="Lai Q."/>
            <person name="Li G."/>
            <person name="Dong C."/>
            <person name="Wang J."/>
            <person name="Liao Y."/>
            <person name="Shao Z."/>
        </authorList>
    </citation>
    <scope>NUCLEOTIDE SEQUENCE [LARGE SCALE GENOMIC DNA]</scope>
    <source>
        <strain evidence="5 6">SCH89</strain>
    </source>
</reference>
<dbReference type="EMBL" id="ARYL01000037">
    <property type="protein sequence ID" value="KDA01074.1"/>
    <property type="molecule type" value="Genomic_DNA"/>
</dbReference>
<accession>A0A059G2W5</accession>
<sequence length="858" mass="97130">MSLDEKINRHFAGRVVRKDLVKAVKGNAIVPSYVLEYLLGQYCATDDEASIQTGIATVKEILRKHYVHRNEAKLVQSNIKEKGRYKVIDRVTVALNEKKDAYQAIFSNLGIKNVIVDSVTVKAHPKLLVGGVWCICDIEYQYTEDKDASPWILEDLKPIQLSHFDYQEYLSARKEFTTDEWIDLLIQSIGFRPEFLGRRNKLTQLMRLIPFVERNYNLIELGPKGTGKSHIYSEFSPHGILISGGEVSVPKLFVNNSTGNIGLVGYWDVVAFDEFAGKAKRVDKGLVDIMKNYMANKSFSRGIETLGAEASMVFVGNTRHTLPYMLKNTDLFDELPEKYYDSAFIDRIHAYIPGWEVDVIRGEMFSSGYGFVVDYIAEILKHLRNDDYSDRFANSFRLASDISTRDRDGIRKTFSGLMKIIFPHDGATTEEVEELLRLSIEGRKRVKDQLMRIDSTYPDVDFAYSTANGEIKSVATLEETQYPSYYNRGARPTEVSDVDAPPSSADSAGATASKAADQPSEGHREYQENQKGVSFDLLFGPYLQGAKRVEIVDPYIRVFHQTRAVMEFIETVVRRKAPEDEVQVMLTTVEDETRAVQQSDYLGQVADAARMAGVLFEWRFVSADSLHGRSISTETGWKIVLDRGLDIFQRFEMNNAFSIENRLQELRAVKGFYVTYVRQPEELTEPKSETGADPILELVSKGESKDREFKSSLRWNFQDEKIDTAMEQAVLVAIAALANTSGGVLCIGIDDNKNIVGLERDYATFRKPNRDGFELRLHDLLVAEFGQAFCTSFLETAFHQVDGLDFCAISVRRSRDPIYVTKADKKSGAKSSVIYTRVGNSSRELSVEEALNYFKNRL</sequence>
<dbReference type="eggNOG" id="COG4930">
    <property type="taxonomic scope" value="Bacteria"/>
</dbReference>
<evidence type="ECO:0000259" key="2">
    <source>
        <dbReference type="Pfam" id="PF04326"/>
    </source>
</evidence>
<dbReference type="eggNOG" id="COG2865">
    <property type="taxonomic scope" value="Bacteria"/>
</dbReference>
<dbReference type="Gene3D" id="3.30.870.30">
    <property type="entry name" value="MITD, C-terminal phospholipase D-like domain"/>
    <property type="match status" value="1"/>
</dbReference>
<keyword evidence="6" id="KW-1185">Reference proteome</keyword>
<dbReference type="InterPro" id="IPR046838">
    <property type="entry name" value="BrxL_N"/>
</dbReference>
<dbReference type="NCBIfam" id="TIGR02688">
    <property type="entry name" value="BREX system Lon protease-like protein BrxL"/>
    <property type="match status" value="1"/>
</dbReference>
<evidence type="ECO:0000259" key="3">
    <source>
        <dbReference type="Pfam" id="PF16565"/>
    </source>
</evidence>
<feature type="domain" description="MITD1 C-terminal phospholipase D-like" evidence="3">
    <location>
        <begin position="532"/>
        <end position="678"/>
    </location>
</feature>
<comment type="caution">
    <text evidence="5">The sequence shown here is derived from an EMBL/GenBank/DDBJ whole genome shotgun (WGS) entry which is preliminary data.</text>
</comment>
<dbReference type="OrthoDB" id="5297084at2"/>
<dbReference type="Pfam" id="PF16565">
    <property type="entry name" value="MIT_C"/>
    <property type="match status" value="1"/>
</dbReference>
<gene>
    <name evidence="5" type="ORF">HOC_17426</name>
</gene>
<name>A0A059G2W5_9PROT</name>
<dbReference type="InterPro" id="IPR007421">
    <property type="entry name" value="Schlafen_AlbA_2_dom"/>
</dbReference>
<dbReference type="Pfam" id="PF04326">
    <property type="entry name" value="SLFN_AlbA_2"/>
    <property type="match status" value="1"/>
</dbReference>
<dbReference type="Pfam" id="PF20442">
    <property type="entry name" value="BrxL_N"/>
    <property type="match status" value="1"/>
</dbReference>
<dbReference type="Pfam" id="PF13337">
    <property type="entry name" value="BrxL_ATPase"/>
    <property type="match status" value="1"/>
</dbReference>
<dbReference type="AlphaFoldDB" id="A0A059G2W5"/>
<dbReference type="InterPro" id="IPR032341">
    <property type="entry name" value="MITD1_C"/>
</dbReference>
<dbReference type="PATRIC" id="fig|1280953.3.peg.3489"/>
<dbReference type="InterPro" id="IPR038113">
    <property type="entry name" value="MITD1_C_sf"/>
</dbReference>
<dbReference type="Proteomes" id="UP000024942">
    <property type="component" value="Unassembled WGS sequence"/>
</dbReference>
<feature type="domain" description="BREX system Lon protease-like BrxL N-terminal" evidence="4">
    <location>
        <begin position="10"/>
        <end position="140"/>
    </location>
</feature>
<evidence type="ECO:0000259" key="4">
    <source>
        <dbReference type="Pfam" id="PF20442"/>
    </source>
</evidence>
<dbReference type="InterPro" id="IPR038461">
    <property type="entry name" value="Schlafen_AlbA_2_dom_sf"/>
</dbReference>
<dbReference type="STRING" id="1280953.HOC_17426"/>
<evidence type="ECO:0000313" key="5">
    <source>
        <dbReference type="EMBL" id="KDA01074.1"/>
    </source>
</evidence>
<evidence type="ECO:0000313" key="6">
    <source>
        <dbReference type="Proteomes" id="UP000024942"/>
    </source>
</evidence>
<proteinExistence type="predicted"/>
<dbReference type="Gene3D" id="3.30.950.30">
    <property type="entry name" value="Schlafen, AAA domain"/>
    <property type="match status" value="1"/>
</dbReference>
<dbReference type="InterPro" id="IPR014061">
    <property type="entry name" value="BrxL-like"/>
</dbReference>
<feature type="compositionally biased region" description="Low complexity" evidence="1">
    <location>
        <begin position="498"/>
        <end position="517"/>
    </location>
</feature>
<feature type="region of interest" description="Disordered" evidence="1">
    <location>
        <begin position="487"/>
        <end position="527"/>
    </location>
</feature>
<protein>
    <submittedName>
        <fullName evidence="5">Alkaline phosphatase domain-containing protein</fullName>
    </submittedName>
</protein>
<evidence type="ECO:0000256" key="1">
    <source>
        <dbReference type="SAM" id="MobiDB-lite"/>
    </source>
</evidence>
<organism evidence="5 6">
    <name type="scientific">Hyphomonas oceanitis SCH89</name>
    <dbReference type="NCBI Taxonomy" id="1280953"/>
    <lineage>
        <taxon>Bacteria</taxon>
        <taxon>Pseudomonadati</taxon>
        <taxon>Pseudomonadota</taxon>
        <taxon>Alphaproteobacteria</taxon>
        <taxon>Hyphomonadales</taxon>
        <taxon>Hyphomonadaceae</taxon>
        <taxon>Hyphomonas</taxon>
    </lineage>
</organism>